<sequence length="726" mass="82746">MLGLSVVISNALDNYDVMQIKLLHIDIMYLIDKESDAPPFIIHKAVRPRSRVDVAPKVVSIQLAKLDVNNLKYITWQAKNMNSSSSIFCPYHDECLGHLQSSDGKNIGLPPFCARADDPTEMSETDRLNKGLMNHSIHPRQYAISLRNCIAGKRGILKYKCMGFTPATSMRGVASCYWGEDYRTVMIPERWMSRIKVITRKEDQNLISPYYSIRNACKGDYAILSRSPVMSHNSTQCVRLLPWKHKSIGIHPEFCSPLNLDYDGDEVHICIIDGSSARHEAQLSMERNILDKFSSDTFKECLEDFWPNRQINMKLIADLMLPSTMSLTDVGYKSPSKKLHKLCRAKAELWNIVEFACNNRARRMKSFVRNSNTAIHELTESHIRVSEGFTVGRQLKHLLLQTTSNKNILNTLWFSNQPNNIDTMICNNIKDEEAGYPGTKLSSEISGKIQQALLDKAKHAISAPKRDLILSILTHQNGFSIVEYPDKTRKLVPEESYYRTDEKLLYSLSRSQLSREHDVRERFRRCIIAIDLGCKLNNIKATRRQVVEFAHCIWASTFNNHSDKMTDSSQIKFLAKTKSPSLLAAVCDDIYELDLRKGKRLYDTTMDSCNVMSAVMSIITDNTLNDAIIDDALSLFDIDMYIRLCRSRNDCATACGLPRNLSPPSTINLMQLLDDLLGIDLILFIVLCLAELEYIDRDMYSSNNILIVWPPYRFNLSSVARDVVHV</sequence>
<dbReference type="AlphaFoldDB" id="A0AAD5XZZ6"/>
<dbReference type="EMBL" id="JADGJW010000262">
    <property type="protein sequence ID" value="KAJ3220941.1"/>
    <property type="molecule type" value="Genomic_DNA"/>
</dbReference>
<dbReference type="Gene3D" id="2.40.40.20">
    <property type="match status" value="1"/>
</dbReference>
<evidence type="ECO:0000313" key="2">
    <source>
        <dbReference type="EMBL" id="KAJ3220941.1"/>
    </source>
</evidence>
<evidence type="ECO:0000259" key="1">
    <source>
        <dbReference type="Pfam" id="PF00623"/>
    </source>
</evidence>
<keyword evidence="3" id="KW-1185">Reference proteome</keyword>
<name>A0AAD5XZZ6_9FUNG</name>
<dbReference type="SUPFAM" id="SSF64484">
    <property type="entry name" value="beta and beta-prime subunits of DNA dependent RNA-polymerase"/>
    <property type="match status" value="1"/>
</dbReference>
<reference evidence="2" key="1">
    <citation type="submission" date="2020-05" db="EMBL/GenBank/DDBJ databases">
        <title>Phylogenomic resolution of chytrid fungi.</title>
        <authorList>
            <person name="Stajich J.E."/>
            <person name="Amses K."/>
            <person name="Simmons R."/>
            <person name="Seto K."/>
            <person name="Myers J."/>
            <person name="Bonds A."/>
            <person name="Quandt C.A."/>
            <person name="Barry K."/>
            <person name="Liu P."/>
            <person name="Grigoriev I."/>
            <person name="Longcore J.E."/>
            <person name="James T.Y."/>
        </authorList>
    </citation>
    <scope>NUCLEOTIDE SEQUENCE</scope>
    <source>
        <strain evidence="2">JEL0476</strain>
    </source>
</reference>
<feature type="domain" description="RNA polymerase alpha subunit" evidence="1">
    <location>
        <begin position="194"/>
        <end position="283"/>
    </location>
</feature>
<evidence type="ECO:0000313" key="3">
    <source>
        <dbReference type="Proteomes" id="UP001211065"/>
    </source>
</evidence>
<dbReference type="GO" id="GO:0003677">
    <property type="term" value="F:DNA binding"/>
    <property type="evidence" value="ECO:0007669"/>
    <property type="project" value="InterPro"/>
</dbReference>
<dbReference type="GO" id="GO:0006351">
    <property type="term" value="P:DNA-templated transcription"/>
    <property type="evidence" value="ECO:0007669"/>
    <property type="project" value="InterPro"/>
</dbReference>
<accession>A0AAD5XZZ6</accession>
<proteinExistence type="predicted"/>
<comment type="caution">
    <text evidence="2">The sequence shown here is derived from an EMBL/GenBank/DDBJ whole genome shotgun (WGS) entry which is preliminary data.</text>
</comment>
<dbReference type="InterPro" id="IPR000722">
    <property type="entry name" value="RNA_pol_asu"/>
</dbReference>
<dbReference type="Proteomes" id="UP001211065">
    <property type="component" value="Unassembled WGS sequence"/>
</dbReference>
<protein>
    <recommendedName>
        <fullName evidence="1">RNA polymerase alpha subunit domain-containing protein</fullName>
    </recommendedName>
</protein>
<gene>
    <name evidence="2" type="ORF">HK099_003900</name>
</gene>
<organism evidence="2 3">
    <name type="scientific">Clydaea vesicula</name>
    <dbReference type="NCBI Taxonomy" id="447962"/>
    <lineage>
        <taxon>Eukaryota</taxon>
        <taxon>Fungi</taxon>
        <taxon>Fungi incertae sedis</taxon>
        <taxon>Chytridiomycota</taxon>
        <taxon>Chytridiomycota incertae sedis</taxon>
        <taxon>Chytridiomycetes</taxon>
        <taxon>Lobulomycetales</taxon>
        <taxon>Lobulomycetaceae</taxon>
        <taxon>Clydaea</taxon>
    </lineage>
</organism>
<dbReference type="Pfam" id="PF00623">
    <property type="entry name" value="RNA_pol_Rpb1_2"/>
    <property type="match status" value="1"/>
</dbReference>
<dbReference type="GO" id="GO:0003899">
    <property type="term" value="F:DNA-directed RNA polymerase activity"/>
    <property type="evidence" value="ECO:0007669"/>
    <property type="project" value="InterPro"/>
</dbReference>